<name>A0AA38FC51_TAXCH</name>
<sequence>FFSETFEDLVDGFEEDEIDVDGFVIFLMARVEDVHDSIGSSNMETQGVVDDSFVVFVTKSFVDDSDGASVMGALDTE</sequence>
<gene>
    <name evidence="1" type="ORF">KI387_039519</name>
</gene>
<evidence type="ECO:0000313" key="2">
    <source>
        <dbReference type="Proteomes" id="UP000824469"/>
    </source>
</evidence>
<accession>A0AA38FC51</accession>
<proteinExistence type="predicted"/>
<reference evidence="1 2" key="1">
    <citation type="journal article" date="2021" name="Nat. Plants">
        <title>The Taxus genome provides insights into paclitaxel biosynthesis.</title>
        <authorList>
            <person name="Xiong X."/>
            <person name="Gou J."/>
            <person name="Liao Q."/>
            <person name="Li Y."/>
            <person name="Zhou Q."/>
            <person name="Bi G."/>
            <person name="Li C."/>
            <person name="Du R."/>
            <person name="Wang X."/>
            <person name="Sun T."/>
            <person name="Guo L."/>
            <person name="Liang H."/>
            <person name="Lu P."/>
            <person name="Wu Y."/>
            <person name="Zhang Z."/>
            <person name="Ro D.K."/>
            <person name="Shang Y."/>
            <person name="Huang S."/>
            <person name="Yan J."/>
        </authorList>
    </citation>
    <scope>NUCLEOTIDE SEQUENCE [LARGE SCALE GENOMIC DNA]</scope>
    <source>
        <strain evidence="1">Ta-2019</strain>
    </source>
</reference>
<protein>
    <submittedName>
        <fullName evidence="1">Uncharacterized protein</fullName>
    </submittedName>
</protein>
<evidence type="ECO:0000313" key="1">
    <source>
        <dbReference type="EMBL" id="KAH9295931.1"/>
    </source>
</evidence>
<keyword evidence="2" id="KW-1185">Reference proteome</keyword>
<dbReference type="Proteomes" id="UP000824469">
    <property type="component" value="Unassembled WGS sequence"/>
</dbReference>
<comment type="caution">
    <text evidence="1">The sequence shown here is derived from an EMBL/GenBank/DDBJ whole genome shotgun (WGS) entry which is preliminary data.</text>
</comment>
<feature type="non-terminal residue" evidence="1">
    <location>
        <position position="1"/>
    </location>
</feature>
<dbReference type="AlphaFoldDB" id="A0AA38FC51"/>
<feature type="non-terminal residue" evidence="1">
    <location>
        <position position="77"/>
    </location>
</feature>
<dbReference type="EMBL" id="JAHRHJ020000011">
    <property type="protein sequence ID" value="KAH9295931.1"/>
    <property type="molecule type" value="Genomic_DNA"/>
</dbReference>
<organism evidence="1 2">
    <name type="scientific">Taxus chinensis</name>
    <name type="common">Chinese yew</name>
    <name type="synonym">Taxus wallichiana var. chinensis</name>
    <dbReference type="NCBI Taxonomy" id="29808"/>
    <lineage>
        <taxon>Eukaryota</taxon>
        <taxon>Viridiplantae</taxon>
        <taxon>Streptophyta</taxon>
        <taxon>Embryophyta</taxon>
        <taxon>Tracheophyta</taxon>
        <taxon>Spermatophyta</taxon>
        <taxon>Pinopsida</taxon>
        <taxon>Pinidae</taxon>
        <taxon>Conifers II</taxon>
        <taxon>Cupressales</taxon>
        <taxon>Taxaceae</taxon>
        <taxon>Taxus</taxon>
    </lineage>
</organism>